<dbReference type="AlphaFoldDB" id="A0AAV4VDH6"/>
<comment type="caution">
    <text evidence="2">The sequence shown here is derived from an EMBL/GenBank/DDBJ whole genome shotgun (WGS) entry which is preliminary data.</text>
</comment>
<dbReference type="EMBL" id="BPLQ01012828">
    <property type="protein sequence ID" value="GIY68083.1"/>
    <property type="molecule type" value="Genomic_DNA"/>
</dbReference>
<dbReference type="Proteomes" id="UP001054837">
    <property type="component" value="Unassembled WGS sequence"/>
</dbReference>
<feature type="compositionally biased region" description="Basic and acidic residues" evidence="1">
    <location>
        <begin position="63"/>
        <end position="76"/>
    </location>
</feature>
<reference evidence="2 3" key="1">
    <citation type="submission" date="2021-06" db="EMBL/GenBank/DDBJ databases">
        <title>Caerostris darwini draft genome.</title>
        <authorList>
            <person name="Kono N."/>
            <person name="Arakawa K."/>
        </authorList>
    </citation>
    <scope>NUCLEOTIDE SEQUENCE [LARGE SCALE GENOMIC DNA]</scope>
</reference>
<name>A0AAV4VDH6_9ARAC</name>
<evidence type="ECO:0000313" key="3">
    <source>
        <dbReference type="Proteomes" id="UP001054837"/>
    </source>
</evidence>
<proteinExistence type="predicted"/>
<protein>
    <submittedName>
        <fullName evidence="2">Uncharacterized protein</fullName>
    </submittedName>
</protein>
<sequence>MVPGGGLTYWKQALTGTKGPSRVLWCLGGIAAAIVHWYCKPSGRSDLFLNLPWGQRETGFGSERGRSHLSELRATE</sequence>
<organism evidence="2 3">
    <name type="scientific">Caerostris darwini</name>
    <dbReference type="NCBI Taxonomy" id="1538125"/>
    <lineage>
        <taxon>Eukaryota</taxon>
        <taxon>Metazoa</taxon>
        <taxon>Ecdysozoa</taxon>
        <taxon>Arthropoda</taxon>
        <taxon>Chelicerata</taxon>
        <taxon>Arachnida</taxon>
        <taxon>Araneae</taxon>
        <taxon>Araneomorphae</taxon>
        <taxon>Entelegynae</taxon>
        <taxon>Araneoidea</taxon>
        <taxon>Araneidae</taxon>
        <taxon>Caerostris</taxon>
    </lineage>
</organism>
<feature type="region of interest" description="Disordered" evidence="1">
    <location>
        <begin position="57"/>
        <end position="76"/>
    </location>
</feature>
<accession>A0AAV4VDH6</accession>
<evidence type="ECO:0000313" key="2">
    <source>
        <dbReference type="EMBL" id="GIY68083.1"/>
    </source>
</evidence>
<gene>
    <name evidence="2" type="ORF">CDAR_453001</name>
</gene>
<keyword evidence="3" id="KW-1185">Reference proteome</keyword>
<evidence type="ECO:0000256" key="1">
    <source>
        <dbReference type="SAM" id="MobiDB-lite"/>
    </source>
</evidence>